<dbReference type="Pfam" id="PF08291">
    <property type="entry name" value="Peptidase_M15_3"/>
    <property type="match status" value="1"/>
</dbReference>
<dbReference type="Gene3D" id="1.10.101.10">
    <property type="entry name" value="PGBD-like superfamily/PGBD"/>
    <property type="match status" value="1"/>
</dbReference>
<dbReference type="SUPFAM" id="SSF47090">
    <property type="entry name" value="PGBD-like"/>
    <property type="match status" value="1"/>
</dbReference>
<dbReference type="Pfam" id="PF01471">
    <property type="entry name" value="PG_binding_1"/>
    <property type="match status" value="1"/>
</dbReference>
<dbReference type="InterPro" id="IPR036365">
    <property type="entry name" value="PGBD-like_sf"/>
</dbReference>
<protein>
    <submittedName>
        <fullName evidence="4">Peptidoglycan-binding protein</fullName>
    </submittedName>
</protein>
<dbReference type="Proteomes" id="UP001156441">
    <property type="component" value="Unassembled WGS sequence"/>
</dbReference>
<accession>A0ABT2JDN4</accession>
<organism evidence="4 5">
    <name type="scientific">Actinophytocola gossypii</name>
    <dbReference type="NCBI Taxonomy" id="2812003"/>
    <lineage>
        <taxon>Bacteria</taxon>
        <taxon>Bacillati</taxon>
        <taxon>Actinomycetota</taxon>
        <taxon>Actinomycetes</taxon>
        <taxon>Pseudonocardiales</taxon>
        <taxon>Pseudonocardiaceae</taxon>
    </lineage>
</organism>
<evidence type="ECO:0000313" key="5">
    <source>
        <dbReference type="Proteomes" id="UP001156441"/>
    </source>
</evidence>
<dbReference type="InterPro" id="IPR036366">
    <property type="entry name" value="PGBDSf"/>
</dbReference>
<keyword evidence="1" id="KW-0732">Signal</keyword>
<reference evidence="4 5" key="1">
    <citation type="submission" date="2021-02" db="EMBL/GenBank/DDBJ databases">
        <title>Actinophytocola xerophila sp. nov., isolated from soil of cotton cropping field.</title>
        <authorList>
            <person name="Huang R."/>
            <person name="Chen X."/>
            <person name="Ge X."/>
            <person name="Liu W."/>
        </authorList>
    </citation>
    <scope>NUCLEOTIDE SEQUENCE [LARGE SCALE GENOMIC DNA]</scope>
    <source>
        <strain evidence="4 5">S1-96</strain>
    </source>
</reference>
<gene>
    <name evidence="4" type="ORF">JT362_19885</name>
</gene>
<evidence type="ECO:0000313" key="4">
    <source>
        <dbReference type="EMBL" id="MCT2585384.1"/>
    </source>
</evidence>
<evidence type="ECO:0000259" key="3">
    <source>
        <dbReference type="Pfam" id="PF08291"/>
    </source>
</evidence>
<dbReference type="SUPFAM" id="SSF55166">
    <property type="entry name" value="Hedgehog/DD-peptidase"/>
    <property type="match status" value="1"/>
</dbReference>
<dbReference type="EMBL" id="JAFFZE010000015">
    <property type="protein sequence ID" value="MCT2585384.1"/>
    <property type="molecule type" value="Genomic_DNA"/>
</dbReference>
<name>A0ABT2JDN4_9PSEU</name>
<feature type="signal peptide" evidence="1">
    <location>
        <begin position="1"/>
        <end position="22"/>
    </location>
</feature>
<dbReference type="InterPro" id="IPR013230">
    <property type="entry name" value="Peptidase_M15A_C"/>
</dbReference>
<evidence type="ECO:0000256" key="1">
    <source>
        <dbReference type="SAM" id="SignalP"/>
    </source>
</evidence>
<keyword evidence="5" id="KW-1185">Reference proteome</keyword>
<dbReference type="Gene3D" id="3.30.1380.10">
    <property type="match status" value="1"/>
</dbReference>
<feature type="domain" description="Peptidase M15A C-terminal" evidence="3">
    <location>
        <begin position="127"/>
        <end position="242"/>
    </location>
</feature>
<dbReference type="RefSeq" id="WP_260192942.1">
    <property type="nucleotide sequence ID" value="NZ_JAFFZE010000015.1"/>
</dbReference>
<feature type="chain" id="PRO_5047056780" evidence="1">
    <location>
        <begin position="23"/>
        <end position="255"/>
    </location>
</feature>
<sequence length="255" mass="27181">MRRRLVPLLAALFMAVTGTVTGAVAAAEPVATEPSVADVAPADACYTWNRTLREGMSGSDVTQLQIRVAGWVASGENLVLDGVFGPATKRAVTRFQSGYGLGADGIAGSQTYSKIYELQDNDCTPIHFAYSEFDDNCGANNFNGGKVSAATAKENIRRVMWQLEAVRRKLGDRPLNITSGFRSVSCNSSVGGSPSSLHMYGQAADLGLSNPPQCTMWNGGKTAGFEELLGPGYPGHNDHVHMANRSSRFWSAPNC</sequence>
<comment type="caution">
    <text evidence="4">The sequence shown here is derived from an EMBL/GenBank/DDBJ whole genome shotgun (WGS) entry which is preliminary data.</text>
</comment>
<dbReference type="InterPro" id="IPR009045">
    <property type="entry name" value="Zn_M74/Hedgehog-like"/>
</dbReference>
<dbReference type="InterPro" id="IPR002477">
    <property type="entry name" value="Peptidoglycan-bd-like"/>
</dbReference>
<feature type="domain" description="Peptidoglycan binding-like" evidence="2">
    <location>
        <begin position="57"/>
        <end position="114"/>
    </location>
</feature>
<evidence type="ECO:0000259" key="2">
    <source>
        <dbReference type="Pfam" id="PF01471"/>
    </source>
</evidence>
<proteinExistence type="predicted"/>